<evidence type="ECO:0000313" key="1">
    <source>
        <dbReference type="EMBL" id="EMR66095.1"/>
    </source>
</evidence>
<dbReference type="EMBL" id="KB706711">
    <property type="protein sequence ID" value="EMR66095.1"/>
    <property type="molecule type" value="Genomic_DNA"/>
</dbReference>
<sequence>MSFGFSVGDFAVFTKFATKVVKALRDEGGSKIEYQIAERQCEEFLSAASELNSLDLSQLPESFRERLIASTANFSSIIKQFRKTIESYERSLGEKSQRGTFFSAPKKVQWALLAAEDLASVRQALTAQVSLIHLAIETNLL</sequence>
<evidence type="ECO:0000313" key="2">
    <source>
        <dbReference type="Proteomes" id="UP000012174"/>
    </source>
</evidence>
<gene>
    <name evidence="1" type="ORF">UCREL1_6927</name>
</gene>
<reference evidence="2" key="1">
    <citation type="journal article" date="2013" name="Genome Announc.">
        <title>Draft genome sequence of the grapevine dieback fungus Eutypa lata UCR-EL1.</title>
        <authorList>
            <person name="Blanco-Ulate B."/>
            <person name="Rolshausen P.E."/>
            <person name="Cantu D."/>
        </authorList>
    </citation>
    <scope>NUCLEOTIDE SEQUENCE [LARGE SCALE GENOMIC DNA]</scope>
    <source>
        <strain evidence="2">UCR-EL1</strain>
    </source>
</reference>
<dbReference type="HOGENOM" id="CLU_1825272_0_0_1"/>
<dbReference type="AlphaFoldDB" id="M7THA1"/>
<name>M7THA1_EUTLA</name>
<dbReference type="OrthoDB" id="3045089at2759"/>
<dbReference type="KEGG" id="ela:UCREL1_6927"/>
<proteinExistence type="predicted"/>
<protein>
    <submittedName>
        <fullName evidence="1">Uncharacterized protein</fullName>
    </submittedName>
</protein>
<dbReference type="Proteomes" id="UP000012174">
    <property type="component" value="Unassembled WGS sequence"/>
</dbReference>
<accession>M7THA1</accession>
<organism evidence="1 2">
    <name type="scientific">Eutypa lata (strain UCR-EL1)</name>
    <name type="common">Grapevine dieback disease fungus</name>
    <name type="synonym">Eutypa armeniacae</name>
    <dbReference type="NCBI Taxonomy" id="1287681"/>
    <lineage>
        <taxon>Eukaryota</taxon>
        <taxon>Fungi</taxon>
        <taxon>Dikarya</taxon>
        <taxon>Ascomycota</taxon>
        <taxon>Pezizomycotina</taxon>
        <taxon>Sordariomycetes</taxon>
        <taxon>Xylariomycetidae</taxon>
        <taxon>Xylariales</taxon>
        <taxon>Diatrypaceae</taxon>
        <taxon>Eutypa</taxon>
    </lineage>
</organism>
<keyword evidence="2" id="KW-1185">Reference proteome</keyword>
<dbReference type="PANTHER" id="PTHR38886">
    <property type="entry name" value="SESA DOMAIN-CONTAINING PROTEIN"/>
    <property type="match status" value="1"/>
</dbReference>
<dbReference type="PANTHER" id="PTHR38886:SF1">
    <property type="entry name" value="NACHT-NTPASE AND P-LOOP NTPASES N-TERMINAL DOMAIN-CONTAINING PROTEIN"/>
    <property type="match status" value="1"/>
</dbReference>